<comment type="caution">
    <text evidence="2">The sequence shown here is derived from an EMBL/GenBank/DDBJ whole genome shotgun (WGS) entry which is preliminary data.</text>
</comment>
<dbReference type="EMBL" id="JAIXMP010000026">
    <property type="protein sequence ID" value="KAI9253366.1"/>
    <property type="molecule type" value="Genomic_DNA"/>
</dbReference>
<reference evidence="2" key="1">
    <citation type="journal article" date="2022" name="IScience">
        <title>Evolution of zygomycete secretomes and the origins of terrestrial fungal ecologies.</title>
        <authorList>
            <person name="Chang Y."/>
            <person name="Wang Y."/>
            <person name="Mondo S."/>
            <person name="Ahrendt S."/>
            <person name="Andreopoulos W."/>
            <person name="Barry K."/>
            <person name="Beard J."/>
            <person name="Benny G.L."/>
            <person name="Blankenship S."/>
            <person name="Bonito G."/>
            <person name="Cuomo C."/>
            <person name="Desiro A."/>
            <person name="Gervers K.A."/>
            <person name="Hundley H."/>
            <person name="Kuo A."/>
            <person name="LaButti K."/>
            <person name="Lang B.F."/>
            <person name="Lipzen A."/>
            <person name="O'Donnell K."/>
            <person name="Pangilinan J."/>
            <person name="Reynolds N."/>
            <person name="Sandor L."/>
            <person name="Smith M.E."/>
            <person name="Tsang A."/>
            <person name="Grigoriev I.V."/>
            <person name="Stajich J.E."/>
            <person name="Spatafora J.W."/>
        </authorList>
    </citation>
    <scope>NUCLEOTIDE SEQUENCE</scope>
    <source>
        <strain evidence="2">RSA 2281</strain>
    </source>
</reference>
<name>A0AAD5JT36_9FUNG</name>
<evidence type="ECO:0000313" key="2">
    <source>
        <dbReference type="EMBL" id="KAI9253366.1"/>
    </source>
</evidence>
<proteinExistence type="predicted"/>
<dbReference type="AlphaFoldDB" id="A0AAD5JT36"/>
<feature type="compositionally biased region" description="Polar residues" evidence="1">
    <location>
        <begin position="89"/>
        <end position="103"/>
    </location>
</feature>
<gene>
    <name evidence="2" type="ORF">BDA99DRAFT_486350</name>
</gene>
<organism evidence="2 3">
    <name type="scientific">Phascolomyces articulosus</name>
    <dbReference type="NCBI Taxonomy" id="60185"/>
    <lineage>
        <taxon>Eukaryota</taxon>
        <taxon>Fungi</taxon>
        <taxon>Fungi incertae sedis</taxon>
        <taxon>Mucoromycota</taxon>
        <taxon>Mucoromycotina</taxon>
        <taxon>Mucoromycetes</taxon>
        <taxon>Mucorales</taxon>
        <taxon>Lichtheimiaceae</taxon>
        <taxon>Phascolomyces</taxon>
    </lineage>
</organism>
<protein>
    <submittedName>
        <fullName evidence="2">Uncharacterized protein</fullName>
    </submittedName>
</protein>
<feature type="region of interest" description="Disordered" evidence="1">
    <location>
        <begin position="83"/>
        <end position="103"/>
    </location>
</feature>
<accession>A0AAD5JT36</accession>
<evidence type="ECO:0000313" key="3">
    <source>
        <dbReference type="Proteomes" id="UP001209540"/>
    </source>
</evidence>
<sequence>MKSTHSKNNPAVQEITWHHARQDIFGTPSLENHPQAESIRKYSKALGLTPQEQRALIQNQALLSHTLALQHMNPEAVEKLIKKRKDCKSSSTASVSSEDCTIS</sequence>
<evidence type="ECO:0000256" key="1">
    <source>
        <dbReference type="SAM" id="MobiDB-lite"/>
    </source>
</evidence>
<reference evidence="2" key="2">
    <citation type="submission" date="2023-02" db="EMBL/GenBank/DDBJ databases">
        <authorList>
            <consortium name="DOE Joint Genome Institute"/>
            <person name="Mondo S.J."/>
            <person name="Chang Y."/>
            <person name="Wang Y."/>
            <person name="Ahrendt S."/>
            <person name="Andreopoulos W."/>
            <person name="Barry K."/>
            <person name="Beard J."/>
            <person name="Benny G.L."/>
            <person name="Blankenship S."/>
            <person name="Bonito G."/>
            <person name="Cuomo C."/>
            <person name="Desiro A."/>
            <person name="Gervers K.A."/>
            <person name="Hundley H."/>
            <person name="Kuo A."/>
            <person name="LaButti K."/>
            <person name="Lang B.F."/>
            <person name="Lipzen A."/>
            <person name="O'Donnell K."/>
            <person name="Pangilinan J."/>
            <person name="Reynolds N."/>
            <person name="Sandor L."/>
            <person name="Smith M.W."/>
            <person name="Tsang A."/>
            <person name="Grigoriev I.V."/>
            <person name="Stajich J.E."/>
            <person name="Spatafora J.W."/>
        </authorList>
    </citation>
    <scope>NUCLEOTIDE SEQUENCE</scope>
    <source>
        <strain evidence="2">RSA 2281</strain>
    </source>
</reference>
<keyword evidence="3" id="KW-1185">Reference proteome</keyword>
<dbReference type="Proteomes" id="UP001209540">
    <property type="component" value="Unassembled WGS sequence"/>
</dbReference>